<evidence type="ECO:0000256" key="14">
    <source>
        <dbReference type="HAMAP-Rule" id="MF_01588"/>
    </source>
</evidence>
<dbReference type="PIRSF" id="PIRSF001604">
    <property type="entry name" value="LigA"/>
    <property type="match status" value="1"/>
</dbReference>
<dbReference type="InterPro" id="IPR018239">
    <property type="entry name" value="DNA_ligase_AS"/>
</dbReference>
<evidence type="ECO:0000256" key="4">
    <source>
        <dbReference type="ARBA" id="ARBA00022598"/>
    </source>
</evidence>
<feature type="binding site" evidence="14">
    <location>
        <position position="435"/>
    </location>
    <ligand>
        <name>Zn(2+)</name>
        <dbReference type="ChEBI" id="CHEBI:29105"/>
    </ligand>
</feature>
<dbReference type="InterPro" id="IPR001679">
    <property type="entry name" value="DNA_ligase"/>
</dbReference>
<dbReference type="FunFam" id="1.10.150.20:FF:000006">
    <property type="entry name" value="DNA ligase"/>
    <property type="match status" value="1"/>
</dbReference>
<dbReference type="STRING" id="1075417.SAMN05421823_111126"/>
<dbReference type="Gene3D" id="1.10.287.610">
    <property type="entry name" value="Helix hairpin bin"/>
    <property type="match status" value="1"/>
</dbReference>
<dbReference type="InterPro" id="IPR041663">
    <property type="entry name" value="DisA/LigA_HHH"/>
</dbReference>
<gene>
    <name evidence="14" type="primary">ligA</name>
    <name evidence="17" type="ORF">SAMN05421823_111126</name>
</gene>
<dbReference type="InterPro" id="IPR036420">
    <property type="entry name" value="BRCT_dom_sf"/>
</dbReference>
<keyword evidence="7 14" id="KW-0227">DNA damage</keyword>
<dbReference type="Pfam" id="PF03119">
    <property type="entry name" value="DNA_ligase_ZBD"/>
    <property type="match status" value="1"/>
</dbReference>
<feature type="binding site" evidence="14">
    <location>
        <begin position="83"/>
        <end position="84"/>
    </location>
    <ligand>
        <name>NAD(+)</name>
        <dbReference type="ChEBI" id="CHEBI:57540"/>
    </ligand>
</feature>
<dbReference type="RefSeq" id="WP_089686687.1">
    <property type="nucleotide sequence ID" value="NZ_FNFO01000011.1"/>
</dbReference>
<feature type="binding site" evidence="14">
    <location>
        <position position="136"/>
    </location>
    <ligand>
        <name>NAD(+)</name>
        <dbReference type="ChEBI" id="CHEBI:57540"/>
    </ligand>
</feature>
<dbReference type="InterPro" id="IPR013840">
    <property type="entry name" value="DNAligase_N"/>
</dbReference>
<dbReference type="Gene3D" id="6.20.10.30">
    <property type="match status" value="1"/>
</dbReference>
<dbReference type="AlphaFoldDB" id="A0A1G9RE23"/>
<evidence type="ECO:0000256" key="11">
    <source>
        <dbReference type="ARBA" id="ARBA00023204"/>
    </source>
</evidence>
<dbReference type="SUPFAM" id="SSF47781">
    <property type="entry name" value="RuvA domain 2-like"/>
    <property type="match status" value="1"/>
</dbReference>
<keyword evidence="8 14" id="KW-0862">Zinc</keyword>
<evidence type="ECO:0000256" key="10">
    <source>
        <dbReference type="ARBA" id="ARBA00023027"/>
    </source>
</evidence>
<evidence type="ECO:0000313" key="17">
    <source>
        <dbReference type="EMBL" id="SDM21498.1"/>
    </source>
</evidence>
<feature type="binding site" evidence="14">
    <location>
        <position position="406"/>
    </location>
    <ligand>
        <name>Zn(2+)</name>
        <dbReference type="ChEBI" id="CHEBI:29105"/>
    </ligand>
</feature>
<evidence type="ECO:0000256" key="13">
    <source>
        <dbReference type="ARBA" id="ARBA00060881"/>
    </source>
</evidence>
<sequence length="677" mass="75564">MTLEAAAHRIQELTDQLNYYNYQYYQNAVSEIDDQTFDRLLRELQDLEQQHPSLMLPDSPTQRVGGTISKEFPTVRHRYPMLSLGNTYSEEELREFDERVRKAIGDDFKYVCELKFDGVAISLTYENGILTQAATRGDGVRGDDITPNARTIRSIPLRANSKELPALFEVRGEVYMPLEVFEDINREREENGETPLANPRNAAAGTLKQQDSSIVAQRRLSCFTYGLLGEGIAYKGHYESMLALQQSGFAVSPTFCLCPTLDDVLAYIHQWEQKRFELPVAIDGIVIKVNDYAQQEELGYTAKNPRWAIAYKYSAESAVTLLKGITYQVGRTGAITPVAELAPVQLAGTRVKRASLHNANEIARLGLHVGDSVFVEKGGEIIPKVTGVDLTQRADTSEPVTYITHCPECQTLLVREEGEGAAPRAQHFCPNQDGCPPQIRGRLEHFIQRRAMNVEELGPQTIRQLYEKGLVNNVADLYDLTYDQLIALERFADKSARNLLEGLARTRQVPFARVLFALGIRYVGETVARKLAEHFGSIERISQATYEELLEAPEVGERIAQSLQSWLAEPEHQALIERLRQAGLQLAQEEKTSAPSSTTLAGKTFVISGVFEQFSRDGLKALIEDHGGKILSSVSGKLDYLVAGENMGPAKREKALKHGVTILSEAEFLQLLEETGN</sequence>
<feature type="binding site" evidence="14">
    <location>
        <position position="409"/>
    </location>
    <ligand>
        <name>Zn(2+)</name>
        <dbReference type="ChEBI" id="CHEBI:29105"/>
    </ligand>
</feature>
<feature type="binding site" evidence="14">
    <location>
        <begin position="34"/>
        <end position="38"/>
    </location>
    <ligand>
        <name>NAD(+)</name>
        <dbReference type="ChEBI" id="CHEBI:57540"/>
    </ligand>
</feature>
<dbReference type="NCBIfam" id="TIGR00575">
    <property type="entry name" value="dnlj"/>
    <property type="match status" value="1"/>
</dbReference>
<evidence type="ECO:0000256" key="15">
    <source>
        <dbReference type="RuleBase" id="RU000618"/>
    </source>
</evidence>
<dbReference type="SMART" id="SM00292">
    <property type="entry name" value="BRCT"/>
    <property type="match status" value="1"/>
</dbReference>
<comment type="function">
    <text evidence="1 14">DNA ligase that catalyzes the formation of phosphodiester linkages between 5'-phosphoryl and 3'-hydroxyl groups in double-stranded DNA using NAD as a coenzyme and as the energy source for the reaction. It is essential for DNA replication and repair of damaged DNA.</text>
</comment>
<dbReference type="Gene3D" id="2.40.50.140">
    <property type="entry name" value="Nucleic acid-binding proteins"/>
    <property type="match status" value="1"/>
</dbReference>
<dbReference type="Gene3D" id="3.30.470.30">
    <property type="entry name" value="DNA ligase/mRNA capping enzyme"/>
    <property type="match status" value="1"/>
</dbReference>
<evidence type="ECO:0000256" key="1">
    <source>
        <dbReference type="ARBA" id="ARBA00004067"/>
    </source>
</evidence>
<evidence type="ECO:0000259" key="16">
    <source>
        <dbReference type="PROSITE" id="PS50172"/>
    </source>
</evidence>
<dbReference type="InterPro" id="IPR001357">
    <property type="entry name" value="BRCT_dom"/>
</dbReference>
<feature type="binding site" evidence="14">
    <location>
        <position position="113"/>
    </location>
    <ligand>
        <name>NAD(+)</name>
        <dbReference type="ChEBI" id="CHEBI:57540"/>
    </ligand>
</feature>
<evidence type="ECO:0000256" key="3">
    <source>
        <dbReference type="ARBA" id="ARBA00013308"/>
    </source>
</evidence>
<dbReference type="InterPro" id="IPR010994">
    <property type="entry name" value="RuvA_2-like"/>
</dbReference>
<dbReference type="PROSITE" id="PS01056">
    <property type="entry name" value="DNA_LIGASE_N2"/>
    <property type="match status" value="1"/>
</dbReference>
<dbReference type="InterPro" id="IPR004149">
    <property type="entry name" value="Znf_DNAligase_C4"/>
</dbReference>
<dbReference type="CDD" id="cd17748">
    <property type="entry name" value="BRCT_DNA_ligase_like"/>
    <property type="match status" value="1"/>
</dbReference>
<dbReference type="Pfam" id="PF01653">
    <property type="entry name" value="DNA_ligase_aden"/>
    <property type="match status" value="1"/>
</dbReference>
<dbReference type="GO" id="GO:0006281">
    <property type="term" value="P:DNA repair"/>
    <property type="evidence" value="ECO:0007669"/>
    <property type="project" value="UniProtKB-KW"/>
</dbReference>
<evidence type="ECO:0000256" key="9">
    <source>
        <dbReference type="ARBA" id="ARBA00022842"/>
    </source>
</evidence>
<proteinExistence type="inferred from homology"/>
<dbReference type="SUPFAM" id="SSF50249">
    <property type="entry name" value="Nucleic acid-binding proteins"/>
    <property type="match status" value="1"/>
</dbReference>
<dbReference type="GO" id="GO:0003677">
    <property type="term" value="F:DNA binding"/>
    <property type="evidence" value="ECO:0007669"/>
    <property type="project" value="InterPro"/>
</dbReference>
<dbReference type="PROSITE" id="PS01055">
    <property type="entry name" value="DNA_LIGASE_N1"/>
    <property type="match status" value="1"/>
</dbReference>
<dbReference type="PANTHER" id="PTHR23389">
    <property type="entry name" value="CHROMOSOME TRANSMISSION FIDELITY FACTOR 18"/>
    <property type="match status" value="1"/>
</dbReference>
<keyword evidence="4 14" id="KW-0436">Ligase</keyword>
<keyword evidence="14" id="KW-0464">Manganese</keyword>
<dbReference type="Pfam" id="PF12826">
    <property type="entry name" value="HHH_2"/>
    <property type="match status" value="1"/>
</dbReference>
<dbReference type="Pfam" id="PF14520">
    <property type="entry name" value="HHH_5"/>
    <property type="match status" value="1"/>
</dbReference>
<evidence type="ECO:0000256" key="2">
    <source>
        <dbReference type="ARBA" id="ARBA00012722"/>
    </source>
</evidence>
<dbReference type="SUPFAM" id="SSF52113">
    <property type="entry name" value="BRCT domain"/>
    <property type="match status" value="1"/>
</dbReference>
<keyword evidence="5 14" id="KW-0235">DNA replication</keyword>
<feature type="binding site" evidence="14">
    <location>
        <position position="429"/>
    </location>
    <ligand>
        <name>Zn(2+)</name>
        <dbReference type="ChEBI" id="CHEBI:29105"/>
    </ligand>
</feature>
<dbReference type="Pfam" id="PF03120">
    <property type="entry name" value="OB_DNA_ligase"/>
    <property type="match status" value="1"/>
</dbReference>
<dbReference type="HAMAP" id="MF_01588">
    <property type="entry name" value="DNA_ligase_A"/>
    <property type="match status" value="1"/>
</dbReference>
<accession>A0A1G9RE23</accession>
<name>A0A1G9RE23_9BACT</name>
<evidence type="ECO:0000256" key="6">
    <source>
        <dbReference type="ARBA" id="ARBA00022723"/>
    </source>
</evidence>
<keyword evidence="10 14" id="KW-0520">NAD</keyword>
<feature type="active site" description="N6-AMP-lysine intermediate" evidence="14">
    <location>
        <position position="115"/>
    </location>
</feature>
<keyword evidence="18" id="KW-1185">Reference proteome</keyword>
<dbReference type="InterPro" id="IPR013839">
    <property type="entry name" value="DNAligase_adenylation"/>
</dbReference>
<evidence type="ECO:0000256" key="8">
    <source>
        <dbReference type="ARBA" id="ARBA00022833"/>
    </source>
</evidence>
<dbReference type="FunFam" id="2.40.50.140:FF:000012">
    <property type="entry name" value="DNA ligase"/>
    <property type="match status" value="1"/>
</dbReference>
<dbReference type="SMART" id="SM00532">
    <property type="entry name" value="LIGANc"/>
    <property type="match status" value="1"/>
</dbReference>
<dbReference type="GO" id="GO:0003911">
    <property type="term" value="F:DNA ligase (NAD+) activity"/>
    <property type="evidence" value="ECO:0007669"/>
    <property type="project" value="UniProtKB-UniRule"/>
</dbReference>
<feature type="domain" description="BRCT" evidence="16">
    <location>
        <begin position="595"/>
        <end position="677"/>
    </location>
</feature>
<dbReference type="GO" id="GO:0006260">
    <property type="term" value="P:DNA replication"/>
    <property type="evidence" value="ECO:0007669"/>
    <property type="project" value="UniProtKB-KW"/>
</dbReference>
<protein>
    <recommendedName>
        <fullName evidence="3 14">DNA ligase</fullName>
        <ecNumber evidence="2 14">6.5.1.2</ecNumber>
    </recommendedName>
    <alternativeName>
        <fullName evidence="14">Polydeoxyribonucleotide synthase [NAD(+)]</fullName>
    </alternativeName>
</protein>
<dbReference type="PROSITE" id="PS50172">
    <property type="entry name" value="BRCT"/>
    <property type="match status" value="1"/>
</dbReference>
<dbReference type="Gene3D" id="1.10.150.20">
    <property type="entry name" value="5' to 3' exonuclease, C-terminal subdomain"/>
    <property type="match status" value="2"/>
</dbReference>
<dbReference type="Pfam" id="PF00533">
    <property type="entry name" value="BRCT"/>
    <property type="match status" value="1"/>
</dbReference>
<keyword evidence="6 14" id="KW-0479">Metal-binding</keyword>
<dbReference type="PANTHER" id="PTHR23389:SF9">
    <property type="entry name" value="DNA LIGASE"/>
    <property type="match status" value="1"/>
</dbReference>
<evidence type="ECO:0000256" key="12">
    <source>
        <dbReference type="ARBA" id="ARBA00034005"/>
    </source>
</evidence>
<dbReference type="FunFam" id="1.10.150.20:FF:000007">
    <property type="entry name" value="DNA ligase"/>
    <property type="match status" value="1"/>
</dbReference>
<organism evidence="17 18">
    <name type="scientific">Catalinimonas alkaloidigena</name>
    <dbReference type="NCBI Taxonomy" id="1075417"/>
    <lineage>
        <taxon>Bacteria</taxon>
        <taxon>Pseudomonadati</taxon>
        <taxon>Bacteroidota</taxon>
        <taxon>Cytophagia</taxon>
        <taxon>Cytophagales</taxon>
        <taxon>Catalimonadaceae</taxon>
        <taxon>Catalinimonas</taxon>
    </lineage>
</organism>
<dbReference type="InterPro" id="IPR033136">
    <property type="entry name" value="DNA_ligase_CS"/>
</dbReference>
<keyword evidence="9 14" id="KW-0460">Magnesium</keyword>
<comment type="catalytic activity">
    <reaction evidence="12 14 15">
        <text>NAD(+) + (deoxyribonucleotide)n-3'-hydroxyl + 5'-phospho-(deoxyribonucleotide)m = (deoxyribonucleotide)n+m + AMP + beta-nicotinamide D-nucleotide.</text>
        <dbReference type="EC" id="6.5.1.2"/>
    </reaction>
</comment>
<dbReference type="EC" id="6.5.1.2" evidence="2 14"/>
<dbReference type="InterPro" id="IPR004150">
    <property type="entry name" value="NAD_DNA_ligase_OB"/>
</dbReference>
<dbReference type="SMART" id="SM00278">
    <property type="entry name" value="HhH1"/>
    <property type="match status" value="5"/>
</dbReference>
<dbReference type="NCBIfam" id="NF005932">
    <property type="entry name" value="PRK07956.1"/>
    <property type="match status" value="1"/>
</dbReference>
<reference evidence="17 18" key="1">
    <citation type="submission" date="2016-10" db="EMBL/GenBank/DDBJ databases">
        <authorList>
            <person name="de Groot N.N."/>
        </authorList>
    </citation>
    <scope>NUCLEOTIDE SEQUENCE [LARGE SCALE GENOMIC DNA]</scope>
    <source>
        <strain evidence="17 18">DSM 25186</strain>
    </source>
</reference>
<keyword evidence="11 14" id="KW-0234">DNA repair</keyword>
<evidence type="ECO:0000256" key="7">
    <source>
        <dbReference type="ARBA" id="ARBA00022763"/>
    </source>
</evidence>
<dbReference type="Gene3D" id="3.40.50.10190">
    <property type="entry name" value="BRCT domain"/>
    <property type="match status" value="1"/>
</dbReference>
<evidence type="ECO:0000313" key="18">
    <source>
        <dbReference type="Proteomes" id="UP000198510"/>
    </source>
</evidence>
<dbReference type="GO" id="GO:0046872">
    <property type="term" value="F:metal ion binding"/>
    <property type="evidence" value="ECO:0007669"/>
    <property type="project" value="UniProtKB-KW"/>
</dbReference>
<feature type="binding site" evidence="14">
    <location>
        <position position="312"/>
    </location>
    <ligand>
        <name>NAD(+)</name>
        <dbReference type="ChEBI" id="CHEBI:57540"/>
    </ligand>
</feature>
<comment type="similarity">
    <text evidence="13 14">Belongs to the NAD-dependent DNA ligase family. LigA subfamily.</text>
</comment>
<evidence type="ECO:0000256" key="5">
    <source>
        <dbReference type="ARBA" id="ARBA00022705"/>
    </source>
</evidence>
<comment type="cofactor">
    <cofactor evidence="14">
        <name>Mg(2+)</name>
        <dbReference type="ChEBI" id="CHEBI:18420"/>
    </cofactor>
    <cofactor evidence="14">
        <name>Mn(2+)</name>
        <dbReference type="ChEBI" id="CHEBI:29035"/>
    </cofactor>
</comment>
<dbReference type="OrthoDB" id="9759736at2"/>
<dbReference type="Proteomes" id="UP000198510">
    <property type="component" value="Unassembled WGS sequence"/>
</dbReference>
<dbReference type="InterPro" id="IPR012340">
    <property type="entry name" value="NA-bd_OB-fold"/>
</dbReference>
<dbReference type="GO" id="GO:0005829">
    <property type="term" value="C:cytosol"/>
    <property type="evidence" value="ECO:0007669"/>
    <property type="project" value="TreeGrafter"/>
</dbReference>
<dbReference type="SUPFAM" id="SSF56091">
    <property type="entry name" value="DNA ligase/mRNA capping enzyme, catalytic domain"/>
    <property type="match status" value="1"/>
</dbReference>
<dbReference type="CDD" id="cd00114">
    <property type="entry name" value="LIGANc"/>
    <property type="match status" value="1"/>
</dbReference>
<dbReference type="EMBL" id="FNFO01000011">
    <property type="protein sequence ID" value="SDM21498.1"/>
    <property type="molecule type" value="Genomic_DNA"/>
</dbReference>
<feature type="binding site" evidence="14">
    <location>
        <position position="173"/>
    </location>
    <ligand>
        <name>NAD(+)</name>
        <dbReference type="ChEBI" id="CHEBI:57540"/>
    </ligand>
</feature>
<feature type="binding site" evidence="14">
    <location>
        <position position="288"/>
    </location>
    <ligand>
        <name>NAD(+)</name>
        <dbReference type="ChEBI" id="CHEBI:57540"/>
    </ligand>
</feature>
<dbReference type="FunFam" id="3.30.470.30:FF:000001">
    <property type="entry name" value="DNA ligase"/>
    <property type="match status" value="1"/>
</dbReference>
<dbReference type="InterPro" id="IPR003583">
    <property type="entry name" value="Hlx-hairpin-Hlx_DNA-bd_motif"/>
</dbReference>